<dbReference type="AlphaFoldDB" id="A0A844GAP7"/>
<evidence type="ECO:0000313" key="2">
    <source>
        <dbReference type="Proteomes" id="UP000446658"/>
    </source>
</evidence>
<reference evidence="1 2" key="1">
    <citation type="submission" date="2019-11" db="EMBL/GenBank/DDBJ databases">
        <title>Draft genome sequence of Paludibacterium sp. dN18-1.</title>
        <authorList>
            <person name="Im W.-T."/>
        </authorList>
    </citation>
    <scope>NUCLEOTIDE SEQUENCE [LARGE SCALE GENOMIC DNA]</scope>
    <source>
        <strain evidence="2">dN 18-1</strain>
    </source>
</reference>
<evidence type="ECO:0000313" key="1">
    <source>
        <dbReference type="EMBL" id="MTD32420.1"/>
    </source>
</evidence>
<protein>
    <submittedName>
        <fullName evidence="1">Uncharacterized protein</fullName>
    </submittedName>
</protein>
<dbReference type="EMBL" id="WLYX01000001">
    <property type="protein sequence ID" value="MTD32420.1"/>
    <property type="molecule type" value="Genomic_DNA"/>
</dbReference>
<dbReference type="Pfam" id="PF07409">
    <property type="entry name" value="GP46"/>
    <property type="match status" value="1"/>
</dbReference>
<proteinExistence type="predicted"/>
<dbReference type="InterPro" id="IPR010877">
    <property type="entry name" value="Phage_Mu_Gp46"/>
</dbReference>
<comment type="caution">
    <text evidence="1">The sequence shown here is derived from an EMBL/GenBank/DDBJ whole genome shotgun (WGS) entry which is preliminary data.</text>
</comment>
<keyword evidence="2" id="KW-1185">Reference proteome</keyword>
<accession>A0A844GAP7</accession>
<organism evidence="1 2">
    <name type="scientific">Paludibacterium denitrificans</name>
    <dbReference type="NCBI Taxonomy" id="2675226"/>
    <lineage>
        <taxon>Bacteria</taxon>
        <taxon>Pseudomonadati</taxon>
        <taxon>Pseudomonadota</taxon>
        <taxon>Betaproteobacteria</taxon>
        <taxon>Neisseriales</taxon>
        <taxon>Chromobacteriaceae</taxon>
        <taxon>Paludibacterium</taxon>
    </lineage>
</organism>
<gene>
    <name evidence="1" type="ORF">GKE73_01295</name>
</gene>
<name>A0A844GAP7_9NEIS</name>
<sequence length="86" mass="9503">MVGRCLGRTTRRHRGSRLWLLASRAKNVPETLRNAENDAKESLKWMVDDGVTSTLTVSASDLGNETLRLAITIDGITLNLEITHAN</sequence>
<dbReference type="Proteomes" id="UP000446658">
    <property type="component" value="Unassembled WGS sequence"/>
</dbReference>